<keyword evidence="2" id="KW-1185">Reference proteome</keyword>
<reference evidence="1 2" key="1">
    <citation type="journal article" date="2019" name="Commun. Biol.">
        <title>The bagworm genome reveals a unique fibroin gene that provides high tensile strength.</title>
        <authorList>
            <person name="Kono N."/>
            <person name="Nakamura H."/>
            <person name="Ohtoshi R."/>
            <person name="Tomita M."/>
            <person name="Numata K."/>
            <person name="Arakawa K."/>
        </authorList>
    </citation>
    <scope>NUCLEOTIDE SEQUENCE [LARGE SCALE GENOMIC DNA]</scope>
</reference>
<dbReference type="Proteomes" id="UP000299102">
    <property type="component" value="Unassembled WGS sequence"/>
</dbReference>
<dbReference type="EMBL" id="BGZK01001976">
    <property type="protein sequence ID" value="GBP89115.1"/>
    <property type="molecule type" value="Genomic_DNA"/>
</dbReference>
<comment type="caution">
    <text evidence="1">The sequence shown here is derived from an EMBL/GenBank/DDBJ whole genome shotgun (WGS) entry which is preliminary data.</text>
</comment>
<dbReference type="AlphaFoldDB" id="A0A4C1ZR95"/>
<accession>A0A4C1ZR95</accession>
<evidence type="ECO:0000313" key="1">
    <source>
        <dbReference type="EMBL" id="GBP89115.1"/>
    </source>
</evidence>
<protein>
    <submittedName>
        <fullName evidence="1">Uncharacterized protein</fullName>
    </submittedName>
</protein>
<evidence type="ECO:0000313" key="2">
    <source>
        <dbReference type="Proteomes" id="UP000299102"/>
    </source>
</evidence>
<sequence>MATPPPLPPGDILYIAPAELLKNVLRLPKNKAPEPHGISSAALSIREDLPEWLNKWRMAVNVGETTVYMPAANESCQPNYA</sequence>
<organism evidence="1 2">
    <name type="scientific">Eumeta variegata</name>
    <name type="common">Bagworm moth</name>
    <name type="synonym">Eumeta japonica</name>
    <dbReference type="NCBI Taxonomy" id="151549"/>
    <lineage>
        <taxon>Eukaryota</taxon>
        <taxon>Metazoa</taxon>
        <taxon>Ecdysozoa</taxon>
        <taxon>Arthropoda</taxon>
        <taxon>Hexapoda</taxon>
        <taxon>Insecta</taxon>
        <taxon>Pterygota</taxon>
        <taxon>Neoptera</taxon>
        <taxon>Endopterygota</taxon>
        <taxon>Lepidoptera</taxon>
        <taxon>Glossata</taxon>
        <taxon>Ditrysia</taxon>
        <taxon>Tineoidea</taxon>
        <taxon>Psychidae</taxon>
        <taxon>Oiketicinae</taxon>
        <taxon>Eumeta</taxon>
    </lineage>
</organism>
<name>A0A4C1ZR95_EUMVA</name>
<gene>
    <name evidence="1" type="ORF">EVAR_62596_1</name>
</gene>
<proteinExistence type="predicted"/>